<feature type="non-terminal residue" evidence="1">
    <location>
        <position position="69"/>
    </location>
</feature>
<dbReference type="Gene3D" id="3.20.20.70">
    <property type="entry name" value="Aldolase class I"/>
    <property type="match status" value="1"/>
</dbReference>
<accession>A0A317YLQ6</accession>
<organism evidence="1 2">
    <name type="scientific">Staphylococcus pseudintermedius</name>
    <dbReference type="NCBI Taxonomy" id="283734"/>
    <lineage>
        <taxon>Bacteria</taxon>
        <taxon>Bacillati</taxon>
        <taxon>Bacillota</taxon>
        <taxon>Bacilli</taxon>
        <taxon>Bacillales</taxon>
        <taxon>Staphylococcaceae</taxon>
        <taxon>Staphylococcus</taxon>
        <taxon>Staphylococcus intermedius group</taxon>
    </lineage>
</organism>
<dbReference type="InterPro" id="IPR013785">
    <property type="entry name" value="Aldolase_TIM"/>
</dbReference>
<proteinExistence type="predicted"/>
<name>A0A317YLQ6_STAPS</name>
<reference evidence="1 2" key="1">
    <citation type="journal article" date="2018" name="Vet. Microbiol.">
        <title>Clonal diversity and geographic distribution of methicillin-resistant Staphylococcus pseudintermedius from Australian animals: Discovery of novel sequence types.</title>
        <authorList>
            <person name="Worthing K.A."/>
            <person name="Abraham S."/>
            <person name="Coombs G.W."/>
            <person name="Pang S."/>
            <person name="Saputra S."/>
            <person name="Jordan D."/>
            <person name="Trott D.J."/>
            <person name="Norris J.M."/>
        </authorList>
    </citation>
    <scope>NUCLEOTIDE SEQUENCE [LARGE SCALE GENOMIC DNA]</scope>
    <source>
        <strain evidence="1 2">ST525 1</strain>
    </source>
</reference>
<evidence type="ECO:0000313" key="1">
    <source>
        <dbReference type="EMBL" id="PWZ68841.1"/>
    </source>
</evidence>
<dbReference type="RefSeq" id="WP_146699728.1">
    <property type="nucleotide sequence ID" value="NZ_QEIT01000489.1"/>
</dbReference>
<gene>
    <name evidence="1" type="ORF">DD902_14680</name>
</gene>
<dbReference type="EMBL" id="QEIT01000489">
    <property type="protein sequence ID" value="PWZ68841.1"/>
    <property type="molecule type" value="Genomic_DNA"/>
</dbReference>
<feature type="non-terminal residue" evidence="1">
    <location>
        <position position="1"/>
    </location>
</feature>
<evidence type="ECO:0000313" key="2">
    <source>
        <dbReference type="Proteomes" id="UP000246800"/>
    </source>
</evidence>
<dbReference type="Proteomes" id="UP000246800">
    <property type="component" value="Unassembled WGS sequence"/>
</dbReference>
<dbReference type="AlphaFoldDB" id="A0A317YLQ6"/>
<protein>
    <submittedName>
        <fullName evidence="1">Uncharacterized protein</fullName>
    </submittedName>
</protein>
<comment type="caution">
    <text evidence="1">The sequence shown here is derived from an EMBL/GenBank/DDBJ whole genome shotgun (WGS) entry which is preliminary data.</text>
</comment>
<sequence>IGNVTINGFPNVEKRPKPDYELASIPTVSSSKIASFSGTKQLLDEVGPKGVAEWVKKQDDVLLTDTTFR</sequence>